<sequence length="104" mass="10165">MDVQQLLDHVVDIGEVAGPHDAGGHAALAGALAGHEDAVAGSVRIEAEVLVEGVGVAEGGVDGAHARLVSQVGVGVLQGLEGLGHGGGEQLGVVQRAQPADLLS</sequence>
<dbReference type="Proteomes" id="UP000018852">
    <property type="component" value="Unassembled WGS sequence"/>
</dbReference>
<dbReference type="EMBL" id="AZLV01000871">
    <property type="protein sequence ID" value="ETJ03208.1"/>
    <property type="molecule type" value="Genomic_DNA"/>
</dbReference>
<accession>W1VAZ2</accession>
<organism evidence="1 2">
    <name type="scientific">Actinomyces urogenitalis DORA_12</name>
    <dbReference type="NCBI Taxonomy" id="1403939"/>
    <lineage>
        <taxon>Bacteria</taxon>
        <taxon>Bacillati</taxon>
        <taxon>Actinomycetota</taxon>
        <taxon>Actinomycetes</taxon>
        <taxon>Actinomycetales</taxon>
        <taxon>Actinomycetaceae</taxon>
        <taxon>Actinomyces</taxon>
    </lineage>
</organism>
<comment type="caution">
    <text evidence="1">The sequence shown here is derived from an EMBL/GenBank/DDBJ whole genome shotgun (WGS) entry which is preliminary data.</text>
</comment>
<reference evidence="1 2" key="1">
    <citation type="submission" date="2013-12" db="EMBL/GenBank/DDBJ databases">
        <title>A Varibaculum cambriense genome reconstructed from a premature infant gut community with otherwise low bacterial novelty that shifts toward anaerobic metabolism during the third week of life.</title>
        <authorList>
            <person name="Brown C.T."/>
            <person name="Sharon I."/>
            <person name="Thomas B.C."/>
            <person name="Castelle C.J."/>
            <person name="Morowitz M.J."/>
            <person name="Banfield J.F."/>
        </authorList>
    </citation>
    <scope>NUCLEOTIDE SEQUENCE [LARGE SCALE GENOMIC DNA]</scope>
    <source>
        <strain evidence="2">DORA_12</strain>
    </source>
</reference>
<gene>
    <name evidence="1" type="ORF">Q605_AUC00871G0002</name>
</gene>
<proteinExistence type="predicted"/>
<evidence type="ECO:0000313" key="1">
    <source>
        <dbReference type="EMBL" id="ETJ03208.1"/>
    </source>
</evidence>
<evidence type="ECO:0000313" key="2">
    <source>
        <dbReference type="Proteomes" id="UP000018852"/>
    </source>
</evidence>
<dbReference type="AlphaFoldDB" id="W1VAZ2"/>
<protein>
    <submittedName>
        <fullName evidence="1">Uncharacterized protein</fullName>
    </submittedName>
</protein>
<name>W1VAZ2_9ACTO</name>